<dbReference type="SUPFAM" id="SSF53244">
    <property type="entry name" value="MurD-like peptide ligases, peptide-binding domain"/>
    <property type="match status" value="1"/>
</dbReference>
<keyword evidence="10 19" id="KW-0547">Nucleotide-binding</keyword>
<evidence type="ECO:0000256" key="17">
    <source>
        <dbReference type="ARBA" id="ARBA00060592"/>
    </source>
</evidence>
<dbReference type="PANTHER" id="PTHR43445">
    <property type="entry name" value="UDP-N-ACETYLMURAMATE--L-ALANINE LIGASE-RELATED"/>
    <property type="match status" value="1"/>
</dbReference>
<organism evidence="23 24">
    <name type="scientific">Marinospirillum celere</name>
    <dbReference type="NCBI Taxonomy" id="1122252"/>
    <lineage>
        <taxon>Bacteria</taxon>
        <taxon>Pseudomonadati</taxon>
        <taxon>Pseudomonadota</taxon>
        <taxon>Gammaproteobacteria</taxon>
        <taxon>Oceanospirillales</taxon>
        <taxon>Oceanospirillaceae</taxon>
        <taxon>Marinospirillum</taxon>
    </lineage>
</organism>
<proteinExistence type="inferred from homology"/>
<feature type="domain" description="Mur ligase C-terminal" evidence="21">
    <location>
        <begin position="322"/>
        <end position="457"/>
    </location>
</feature>
<dbReference type="HAMAP" id="MF_00046">
    <property type="entry name" value="MurC"/>
    <property type="match status" value="1"/>
</dbReference>
<dbReference type="EC" id="6.3.2.8" evidence="5 19"/>
<evidence type="ECO:0000256" key="10">
    <source>
        <dbReference type="ARBA" id="ARBA00022741"/>
    </source>
</evidence>
<dbReference type="EMBL" id="FOLH01000002">
    <property type="protein sequence ID" value="SFC04607.1"/>
    <property type="molecule type" value="Genomic_DNA"/>
</dbReference>
<evidence type="ECO:0000313" key="24">
    <source>
        <dbReference type="Proteomes" id="UP000199058"/>
    </source>
</evidence>
<evidence type="ECO:0000259" key="21">
    <source>
        <dbReference type="Pfam" id="PF02875"/>
    </source>
</evidence>
<evidence type="ECO:0000256" key="19">
    <source>
        <dbReference type="HAMAP-Rule" id="MF_00046"/>
    </source>
</evidence>
<evidence type="ECO:0000259" key="22">
    <source>
        <dbReference type="Pfam" id="PF08245"/>
    </source>
</evidence>
<dbReference type="InterPro" id="IPR036565">
    <property type="entry name" value="Mur-like_cat_sf"/>
</dbReference>
<sequence length="477" mass="52147">MTEFPYQVPTMRRIRHLHFVGIGGAGMCGIAEVLLTQGYQVSGSDLKQSPAVERLTQLGAQVALGHQQENVKGADVVVVSTAINESNPEVAAALEARIPVVRRAEMLAELMRFRHGIAVAGTHGKTTTTSLIASILAEAGQDPTFVIGGKLTQAGTNARLGESRYLVAEADESDASFLHLQPMVSIVTNIDADHMSTYGGDFEKLKNTFVEFLHNLPFYGLAVVCIDDEFVREIMPRIGRPVLTYGFSDQADFVAVDFCQKGREISFRVKRPKELPDLEITLNSPGRHNVLNSLAAIAVATDEGIADTHIVQGLRNFQGVGRRFQQLGNFPVPGGEIMLVDDYGHHPREVEAVIKAVREGWPERRLVMLYQPHRYSRTRDLYEDFVKVLSGVDTLVLLDVFPAGEAVISGADGRNLSGSIRQRGKVDPLFIDDPAELETVLADVLRPDDILLTQGAGDIGGLAQRLARSELAFVNMK</sequence>
<protein>
    <recommendedName>
        <fullName evidence="6 19">UDP-N-acetylmuramate--L-alanine ligase</fullName>
        <ecNumber evidence="5 19">6.3.2.8</ecNumber>
    </recommendedName>
    <alternativeName>
        <fullName evidence="18 19">UDP-N-acetylmuramoyl-L-alanine synthetase</fullName>
    </alternativeName>
</protein>
<evidence type="ECO:0000256" key="13">
    <source>
        <dbReference type="ARBA" id="ARBA00022984"/>
    </source>
</evidence>
<evidence type="ECO:0000256" key="18">
    <source>
        <dbReference type="ARBA" id="ARBA00079022"/>
    </source>
</evidence>
<dbReference type="Pfam" id="PF01225">
    <property type="entry name" value="Mur_ligase"/>
    <property type="match status" value="1"/>
</dbReference>
<evidence type="ECO:0000256" key="9">
    <source>
        <dbReference type="ARBA" id="ARBA00022618"/>
    </source>
</evidence>
<evidence type="ECO:0000256" key="1">
    <source>
        <dbReference type="ARBA" id="ARBA00003921"/>
    </source>
</evidence>
<evidence type="ECO:0000256" key="8">
    <source>
        <dbReference type="ARBA" id="ARBA00022598"/>
    </source>
</evidence>
<comment type="similarity">
    <text evidence="4 19">Belongs to the MurCDEF family.</text>
</comment>
<dbReference type="InterPro" id="IPR005758">
    <property type="entry name" value="UDP-N-AcMur_Ala_ligase_MurC"/>
</dbReference>
<dbReference type="InterPro" id="IPR000713">
    <property type="entry name" value="Mur_ligase_N"/>
</dbReference>
<dbReference type="NCBIfam" id="TIGR01082">
    <property type="entry name" value="murC"/>
    <property type="match status" value="1"/>
</dbReference>
<comment type="pathway">
    <text evidence="3 19">Cell wall biogenesis; peptidoglycan biosynthesis.</text>
</comment>
<evidence type="ECO:0000256" key="14">
    <source>
        <dbReference type="ARBA" id="ARBA00023306"/>
    </source>
</evidence>
<dbReference type="AlphaFoldDB" id="A0A1I1FYQ6"/>
<dbReference type="InterPro" id="IPR036615">
    <property type="entry name" value="Mur_ligase_C_dom_sf"/>
</dbReference>
<dbReference type="GO" id="GO:0005524">
    <property type="term" value="F:ATP binding"/>
    <property type="evidence" value="ECO:0007669"/>
    <property type="project" value="UniProtKB-UniRule"/>
</dbReference>
<dbReference type="FunFam" id="3.40.1190.10:FF:000001">
    <property type="entry name" value="UDP-N-acetylmuramate--L-alanine ligase"/>
    <property type="match status" value="1"/>
</dbReference>
<dbReference type="RefSeq" id="WP_091960896.1">
    <property type="nucleotide sequence ID" value="NZ_FOLH01000002.1"/>
</dbReference>
<keyword evidence="8 19" id="KW-0436">Ligase</keyword>
<name>A0A1I1FYQ6_9GAMM</name>
<comment type="pathway">
    <text evidence="17">Glycan biosynthesis.</text>
</comment>
<dbReference type="InterPro" id="IPR013221">
    <property type="entry name" value="Mur_ligase_cen"/>
</dbReference>
<dbReference type="Gene3D" id="3.90.190.20">
    <property type="entry name" value="Mur ligase, C-terminal domain"/>
    <property type="match status" value="1"/>
</dbReference>
<dbReference type="STRING" id="1122252.SAMN05660443_1301"/>
<dbReference type="OrthoDB" id="9804126at2"/>
<dbReference type="InterPro" id="IPR050061">
    <property type="entry name" value="MurCDEF_pg_biosynth"/>
</dbReference>
<reference evidence="23 24" key="1">
    <citation type="submission" date="2016-10" db="EMBL/GenBank/DDBJ databases">
        <authorList>
            <person name="de Groot N.N."/>
        </authorList>
    </citation>
    <scope>NUCLEOTIDE SEQUENCE [LARGE SCALE GENOMIC DNA]</scope>
    <source>
        <strain evidence="23 24">DSM 18438</strain>
    </source>
</reference>
<evidence type="ECO:0000256" key="11">
    <source>
        <dbReference type="ARBA" id="ARBA00022840"/>
    </source>
</evidence>
<comment type="subcellular location">
    <subcellularLocation>
        <location evidence="2 19">Cytoplasm</location>
    </subcellularLocation>
</comment>
<dbReference type="InterPro" id="IPR004101">
    <property type="entry name" value="Mur_ligase_C"/>
</dbReference>
<keyword evidence="11 19" id="KW-0067">ATP-binding</keyword>
<evidence type="ECO:0000256" key="2">
    <source>
        <dbReference type="ARBA" id="ARBA00004496"/>
    </source>
</evidence>
<dbReference type="Pfam" id="PF02875">
    <property type="entry name" value="Mur_ligase_C"/>
    <property type="match status" value="1"/>
</dbReference>
<evidence type="ECO:0000256" key="12">
    <source>
        <dbReference type="ARBA" id="ARBA00022960"/>
    </source>
</evidence>
<evidence type="ECO:0000256" key="5">
    <source>
        <dbReference type="ARBA" id="ARBA00012211"/>
    </source>
</evidence>
<dbReference type="GO" id="GO:0009252">
    <property type="term" value="P:peptidoglycan biosynthetic process"/>
    <property type="evidence" value="ECO:0007669"/>
    <property type="project" value="UniProtKB-UniRule"/>
</dbReference>
<feature type="domain" description="Mur ligase N-terminal catalytic" evidence="20">
    <location>
        <begin position="16"/>
        <end position="114"/>
    </location>
</feature>
<evidence type="ECO:0000256" key="16">
    <source>
        <dbReference type="ARBA" id="ARBA00047833"/>
    </source>
</evidence>
<keyword evidence="9 19" id="KW-0132">Cell division</keyword>
<dbReference type="SUPFAM" id="SSF53623">
    <property type="entry name" value="MurD-like peptide ligases, catalytic domain"/>
    <property type="match status" value="1"/>
</dbReference>
<keyword evidence="13 19" id="KW-0573">Peptidoglycan synthesis</keyword>
<dbReference type="GO" id="GO:0008360">
    <property type="term" value="P:regulation of cell shape"/>
    <property type="evidence" value="ECO:0007669"/>
    <property type="project" value="UniProtKB-KW"/>
</dbReference>
<comment type="catalytic activity">
    <reaction evidence="16 19">
        <text>UDP-N-acetyl-alpha-D-muramate + L-alanine + ATP = UDP-N-acetyl-alpha-D-muramoyl-L-alanine + ADP + phosphate + H(+)</text>
        <dbReference type="Rhea" id="RHEA:23372"/>
        <dbReference type="ChEBI" id="CHEBI:15378"/>
        <dbReference type="ChEBI" id="CHEBI:30616"/>
        <dbReference type="ChEBI" id="CHEBI:43474"/>
        <dbReference type="ChEBI" id="CHEBI:57972"/>
        <dbReference type="ChEBI" id="CHEBI:70757"/>
        <dbReference type="ChEBI" id="CHEBI:83898"/>
        <dbReference type="ChEBI" id="CHEBI:456216"/>
        <dbReference type="EC" id="6.3.2.8"/>
    </reaction>
</comment>
<dbReference type="GO" id="GO:0051301">
    <property type="term" value="P:cell division"/>
    <property type="evidence" value="ECO:0007669"/>
    <property type="project" value="UniProtKB-KW"/>
</dbReference>
<dbReference type="SUPFAM" id="SSF51984">
    <property type="entry name" value="MurCD N-terminal domain"/>
    <property type="match status" value="1"/>
</dbReference>
<feature type="domain" description="Mur ligase central" evidence="22">
    <location>
        <begin position="119"/>
        <end position="300"/>
    </location>
</feature>
<keyword evidence="12 19" id="KW-0133">Cell shape</keyword>
<evidence type="ECO:0000259" key="20">
    <source>
        <dbReference type="Pfam" id="PF01225"/>
    </source>
</evidence>
<gene>
    <name evidence="19" type="primary">murC</name>
    <name evidence="23" type="ORF">SAMN05660443_1301</name>
</gene>
<dbReference type="GO" id="GO:0071555">
    <property type="term" value="P:cell wall organization"/>
    <property type="evidence" value="ECO:0007669"/>
    <property type="project" value="UniProtKB-KW"/>
</dbReference>
<keyword evidence="24" id="KW-1185">Reference proteome</keyword>
<evidence type="ECO:0000256" key="3">
    <source>
        <dbReference type="ARBA" id="ARBA00004752"/>
    </source>
</evidence>
<dbReference type="FunFam" id="3.40.50.720:FF:000046">
    <property type="entry name" value="UDP-N-acetylmuramate--L-alanine ligase"/>
    <property type="match status" value="1"/>
</dbReference>
<dbReference type="GO" id="GO:0008763">
    <property type="term" value="F:UDP-N-acetylmuramate-L-alanine ligase activity"/>
    <property type="evidence" value="ECO:0007669"/>
    <property type="project" value="UniProtKB-UniRule"/>
</dbReference>
<evidence type="ECO:0000256" key="6">
    <source>
        <dbReference type="ARBA" id="ARBA00021749"/>
    </source>
</evidence>
<dbReference type="UniPathway" id="UPA00219"/>
<evidence type="ECO:0000256" key="15">
    <source>
        <dbReference type="ARBA" id="ARBA00023316"/>
    </source>
</evidence>
<comment type="function">
    <text evidence="1 19">Cell wall formation.</text>
</comment>
<evidence type="ECO:0000256" key="7">
    <source>
        <dbReference type="ARBA" id="ARBA00022490"/>
    </source>
</evidence>
<dbReference type="PANTHER" id="PTHR43445:SF3">
    <property type="entry name" value="UDP-N-ACETYLMURAMATE--L-ALANINE LIGASE"/>
    <property type="match status" value="1"/>
</dbReference>
<dbReference type="Proteomes" id="UP000199058">
    <property type="component" value="Unassembled WGS sequence"/>
</dbReference>
<feature type="binding site" evidence="19">
    <location>
        <begin position="121"/>
        <end position="127"/>
    </location>
    <ligand>
        <name>ATP</name>
        <dbReference type="ChEBI" id="CHEBI:30616"/>
    </ligand>
</feature>
<evidence type="ECO:0000256" key="4">
    <source>
        <dbReference type="ARBA" id="ARBA00010416"/>
    </source>
</evidence>
<dbReference type="Gene3D" id="3.40.50.720">
    <property type="entry name" value="NAD(P)-binding Rossmann-like Domain"/>
    <property type="match status" value="1"/>
</dbReference>
<keyword evidence="14 19" id="KW-0131">Cell cycle</keyword>
<dbReference type="GO" id="GO:0005737">
    <property type="term" value="C:cytoplasm"/>
    <property type="evidence" value="ECO:0007669"/>
    <property type="project" value="UniProtKB-SubCell"/>
</dbReference>
<keyword evidence="7 19" id="KW-0963">Cytoplasm</keyword>
<dbReference type="Gene3D" id="3.40.1190.10">
    <property type="entry name" value="Mur-like, catalytic domain"/>
    <property type="match status" value="1"/>
</dbReference>
<dbReference type="Pfam" id="PF08245">
    <property type="entry name" value="Mur_ligase_M"/>
    <property type="match status" value="1"/>
</dbReference>
<keyword evidence="15 19" id="KW-0961">Cell wall biogenesis/degradation</keyword>
<evidence type="ECO:0000313" key="23">
    <source>
        <dbReference type="EMBL" id="SFC04607.1"/>
    </source>
</evidence>
<accession>A0A1I1FYQ6</accession>